<dbReference type="RefSeq" id="YP_009848867.1">
    <property type="nucleotide sequence ID" value="NC_048788.1"/>
</dbReference>
<accession>A0A4Y6EP93</accession>
<dbReference type="Proteomes" id="UP000317774">
    <property type="component" value="Segment"/>
</dbReference>
<reference evidence="2 3" key="1">
    <citation type="submission" date="2019-05" db="EMBL/GenBank/DDBJ databases">
        <authorList>
            <person name="Plymale R.C."/>
            <person name="Garlena R.A."/>
            <person name="Russell D.A."/>
            <person name="Pope W.H."/>
            <person name="Jacobs-Sera D."/>
            <person name="Hatfull G.F."/>
        </authorList>
    </citation>
    <scope>NUCLEOTIDE SEQUENCE [LARGE SCALE GENOMIC DNA]</scope>
</reference>
<dbReference type="KEGG" id="vg:55619292"/>
<evidence type="ECO:0000313" key="2">
    <source>
        <dbReference type="EMBL" id="QDF19935.1"/>
    </source>
</evidence>
<organism evidence="2 3">
    <name type="scientific">Mycobacterium phage ThetaBob</name>
    <dbReference type="NCBI Taxonomy" id="2588513"/>
    <lineage>
        <taxon>Viruses</taxon>
        <taxon>Duplodnaviria</taxon>
        <taxon>Heunggongvirae</taxon>
        <taxon>Uroviricota</taxon>
        <taxon>Caudoviricetes</taxon>
        <taxon>Gracegardnervirinae</taxon>
        <taxon>Thetabobvirus</taxon>
        <taxon>Thetabobvirus thetabob</taxon>
        <taxon>Mycobacterium virus ThetaBob</taxon>
    </lineage>
</organism>
<feature type="region of interest" description="Disordered" evidence="1">
    <location>
        <begin position="124"/>
        <end position="169"/>
    </location>
</feature>
<dbReference type="EMBL" id="MK977709">
    <property type="protein sequence ID" value="QDF19935.1"/>
    <property type="molecule type" value="Genomic_DNA"/>
</dbReference>
<evidence type="ECO:0000313" key="3">
    <source>
        <dbReference type="Proteomes" id="UP000317774"/>
    </source>
</evidence>
<evidence type="ECO:0000256" key="1">
    <source>
        <dbReference type="SAM" id="MobiDB-lite"/>
    </source>
</evidence>
<gene>
    <name evidence="2" type="primary">48</name>
    <name evidence="2" type="ORF">SEA_THETABOB_48</name>
</gene>
<protein>
    <recommendedName>
        <fullName evidence="4">Immunity repressor</fullName>
    </recommendedName>
</protein>
<evidence type="ECO:0008006" key="4">
    <source>
        <dbReference type="Google" id="ProtNLM"/>
    </source>
</evidence>
<feature type="compositionally biased region" description="Basic residues" evidence="1">
    <location>
        <begin position="158"/>
        <end position="169"/>
    </location>
</feature>
<keyword evidence="3" id="KW-1185">Reference proteome</keyword>
<proteinExistence type="predicted"/>
<name>A0A4Y6EP93_9CAUD</name>
<dbReference type="GeneID" id="55619292"/>
<sequence length="169" mass="18274">MERSDMATNHQLAQLIDGIKAANGWSDPDLVRNAKEKGYVLSKSNISRYRNPVISIKGEVILALAAGLRVTPAQVAIAALQSMGIQLPQYDVPTPEQAVELDTELSARDKAALLTLIGQFRRAPSSAGASHEAESQEVQVSDDRSKRRTFAPLGSGKSARKRAGEHRSQ</sequence>